<feature type="transmembrane region" description="Helical" evidence="5">
    <location>
        <begin position="6"/>
        <end position="25"/>
    </location>
</feature>
<keyword evidence="7" id="KW-1185">Reference proteome</keyword>
<accession>A0A917WFM6</accession>
<dbReference type="PANTHER" id="PTHR43847">
    <property type="entry name" value="BLL3993 PROTEIN"/>
    <property type="match status" value="1"/>
</dbReference>
<feature type="transmembrane region" description="Helical" evidence="5">
    <location>
        <begin position="105"/>
        <end position="122"/>
    </location>
</feature>
<name>A0A917WFM6_9ACTN</name>
<evidence type="ECO:0000313" key="6">
    <source>
        <dbReference type="EMBL" id="GGL99341.1"/>
    </source>
</evidence>
<dbReference type="PANTHER" id="PTHR43847:SF1">
    <property type="entry name" value="BLL3993 PROTEIN"/>
    <property type="match status" value="1"/>
</dbReference>
<evidence type="ECO:0000256" key="1">
    <source>
        <dbReference type="ARBA" id="ARBA00004141"/>
    </source>
</evidence>
<comment type="subcellular location">
    <subcellularLocation>
        <location evidence="1">Membrane</location>
        <topology evidence="1">Multi-pass membrane protein</topology>
    </subcellularLocation>
</comment>
<dbReference type="InterPro" id="IPR007269">
    <property type="entry name" value="ICMT_MeTrfase"/>
</dbReference>
<feature type="transmembrane region" description="Helical" evidence="5">
    <location>
        <begin position="74"/>
        <end position="93"/>
    </location>
</feature>
<reference evidence="6" key="1">
    <citation type="journal article" date="2014" name="Int. J. Syst. Evol. Microbiol.">
        <title>Complete genome sequence of Corynebacterium casei LMG S-19264T (=DSM 44701T), isolated from a smear-ripened cheese.</title>
        <authorList>
            <consortium name="US DOE Joint Genome Institute (JGI-PGF)"/>
            <person name="Walter F."/>
            <person name="Albersmeier A."/>
            <person name="Kalinowski J."/>
            <person name="Ruckert C."/>
        </authorList>
    </citation>
    <scope>NUCLEOTIDE SEQUENCE</scope>
    <source>
        <strain evidence="6">CGMCC 4.7308</strain>
    </source>
</reference>
<keyword evidence="2 5" id="KW-0812">Transmembrane</keyword>
<protein>
    <recommendedName>
        <fullName evidence="8">Isoprenylcysteine carboxyl methyltransferase family protein</fullName>
    </recommendedName>
</protein>
<dbReference type="RefSeq" id="WP_229674224.1">
    <property type="nucleotide sequence ID" value="NZ_BMNA01000003.1"/>
</dbReference>
<dbReference type="AlphaFoldDB" id="A0A917WFM6"/>
<gene>
    <name evidence="6" type="ORF">GCM10011594_19150</name>
</gene>
<dbReference type="InterPro" id="IPR052527">
    <property type="entry name" value="Metal_cation-efflux_comp"/>
</dbReference>
<feature type="transmembrane region" description="Helical" evidence="5">
    <location>
        <begin position="134"/>
        <end position="157"/>
    </location>
</feature>
<evidence type="ECO:0000256" key="2">
    <source>
        <dbReference type="ARBA" id="ARBA00022692"/>
    </source>
</evidence>
<sequence>MTGSVVAYLVLVLAVAAQRLAELSLSRRHERAARARGGYEVGRGHYPVMVALHTALLLGCIVEVLVAHRPFVPWLGWPMLVLLAGAQAVRVWCIRSLGERWTTRVIVLPGAPLVATGPYRWLRHPNYLAVAVEGVALSLVHTAWLTAAVFTVANLALLRVRIRTEDRALAGASAVPGVPA</sequence>
<keyword evidence="4 5" id="KW-0472">Membrane</keyword>
<keyword evidence="3 5" id="KW-1133">Transmembrane helix</keyword>
<dbReference type="Proteomes" id="UP000655208">
    <property type="component" value="Unassembled WGS sequence"/>
</dbReference>
<feature type="transmembrane region" description="Helical" evidence="5">
    <location>
        <begin position="46"/>
        <end position="68"/>
    </location>
</feature>
<evidence type="ECO:0000256" key="3">
    <source>
        <dbReference type="ARBA" id="ARBA00022989"/>
    </source>
</evidence>
<evidence type="ECO:0000256" key="5">
    <source>
        <dbReference type="SAM" id="Phobius"/>
    </source>
</evidence>
<proteinExistence type="predicted"/>
<comment type="caution">
    <text evidence="6">The sequence shown here is derived from an EMBL/GenBank/DDBJ whole genome shotgun (WGS) entry which is preliminary data.</text>
</comment>
<dbReference type="Pfam" id="PF04140">
    <property type="entry name" value="ICMT"/>
    <property type="match status" value="1"/>
</dbReference>
<organism evidence="6 7">
    <name type="scientific">Nakamurella endophytica</name>
    <dbReference type="NCBI Taxonomy" id="1748367"/>
    <lineage>
        <taxon>Bacteria</taxon>
        <taxon>Bacillati</taxon>
        <taxon>Actinomycetota</taxon>
        <taxon>Actinomycetes</taxon>
        <taxon>Nakamurellales</taxon>
        <taxon>Nakamurellaceae</taxon>
        <taxon>Nakamurella</taxon>
    </lineage>
</organism>
<evidence type="ECO:0000313" key="7">
    <source>
        <dbReference type="Proteomes" id="UP000655208"/>
    </source>
</evidence>
<dbReference type="EMBL" id="BMNA01000003">
    <property type="protein sequence ID" value="GGL99341.1"/>
    <property type="molecule type" value="Genomic_DNA"/>
</dbReference>
<dbReference type="Gene3D" id="1.20.120.1630">
    <property type="match status" value="1"/>
</dbReference>
<evidence type="ECO:0008006" key="8">
    <source>
        <dbReference type="Google" id="ProtNLM"/>
    </source>
</evidence>
<reference evidence="6" key="2">
    <citation type="submission" date="2020-09" db="EMBL/GenBank/DDBJ databases">
        <authorList>
            <person name="Sun Q."/>
            <person name="Zhou Y."/>
        </authorList>
    </citation>
    <scope>NUCLEOTIDE SEQUENCE</scope>
    <source>
        <strain evidence="6">CGMCC 4.7308</strain>
    </source>
</reference>
<dbReference type="GO" id="GO:0004671">
    <property type="term" value="F:protein C-terminal S-isoprenylcysteine carboxyl O-methyltransferase activity"/>
    <property type="evidence" value="ECO:0007669"/>
    <property type="project" value="InterPro"/>
</dbReference>
<dbReference type="GO" id="GO:0016020">
    <property type="term" value="C:membrane"/>
    <property type="evidence" value="ECO:0007669"/>
    <property type="project" value="UniProtKB-SubCell"/>
</dbReference>
<evidence type="ECO:0000256" key="4">
    <source>
        <dbReference type="ARBA" id="ARBA00023136"/>
    </source>
</evidence>